<dbReference type="InParanoid" id="F2UNL2"/>
<dbReference type="KEGG" id="sre:PTSG_09939"/>
<organism evidence="2">
    <name type="scientific">Salpingoeca rosetta (strain ATCC 50818 / BSB-021)</name>
    <dbReference type="NCBI Taxonomy" id="946362"/>
    <lineage>
        <taxon>Eukaryota</taxon>
        <taxon>Choanoflagellata</taxon>
        <taxon>Craspedida</taxon>
        <taxon>Salpingoecidae</taxon>
        <taxon>Salpingoeca</taxon>
    </lineage>
</organism>
<dbReference type="AlphaFoldDB" id="F2UNL2"/>
<dbReference type="GeneID" id="16069846"/>
<gene>
    <name evidence="1" type="ORF">PTSG_09939</name>
</gene>
<name>F2UNL2_SALR5</name>
<protein>
    <submittedName>
        <fullName evidence="1">Uncharacterized protein</fullName>
    </submittedName>
</protein>
<keyword evidence="2" id="KW-1185">Reference proteome</keyword>
<dbReference type="EMBL" id="GL832984">
    <property type="protein sequence ID" value="EGD79217.1"/>
    <property type="molecule type" value="Genomic_DNA"/>
</dbReference>
<dbReference type="RefSeq" id="XP_004989302.1">
    <property type="nucleotide sequence ID" value="XM_004989245.1"/>
</dbReference>
<proteinExistence type="predicted"/>
<reference evidence="1" key="1">
    <citation type="submission" date="2009-08" db="EMBL/GenBank/DDBJ databases">
        <title>Annotation of Salpingoeca rosetta.</title>
        <authorList>
            <consortium name="The Broad Institute Genome Sequencing Platform"/>
            <person name="Russ C."/>
            <person name="Cuomo C."/>
            <person name="Burger G."/>
            <person name="Gray M.W."/>
            <person name="Holland P.W.H."/>
            <person name="King N."/>
            <person name="Lang F.B.F."/>
            <person name="Roger A.J."/>
            <person name="Ruiz-Trillo I."/>
            <person name="Young S.K."/>
            <person name="Zeng Q."/>
            <person name="Gargeya S."/>
            <person name="Alvarado L."/>
            <person name="Berlin A."/>
            <person name="Chapman S.B."/>
            <person name="Chen Z."/>
            <person name="Freedman E."/>
            <person name="Gellesch M."/>
            <person name="Goldberg J."/>
            <person name="Griggs A."/>
            <person name="Gujja S."/>
            <person name="Heilman E."/>
            <person name="Heiman D."/>
            <person name="Howarth C."/>
            <person name="Mehta T."/>
            <person name="Neiman D."/>
            <person name="Pearson M."/>
            <person name="Roberts A."/>
            <person name="Saif S."/>
            <person name="Shea T."/>
            <person name="Shenoy N."/>
            <person name="Sisk P."/>
            <person name="Stolte C."/>
            <person name="Sykes S."/>
            <person name="White J."/>
            <person name="Yandava C."/>
            <person name="Haas B."/>
            <person name="Nusbaum C."/>
            <person name="Birren B."/>
        </authorList>
    </citation>
    <scope>NUCLEOTIDE SEQUENCE [LARGE SCALE GENOMIC DNA]</scope>
    <source>
        <strain evidence="1">ATCC 50818</strain>
    </source>
</reference>
<evidence type="ECO:0000313" key="1">
    <source>
        <dbReference type="EMBL" id="EGD79217.1"/>
    </source>
</evidence>
<sequence>MKSMSFANLMKQDSRQRDVDADGRVLRSHNRRVDIHFCSCVVAKYLVVSFRVVLLPRYGTSLFGSDTTRSMGV</sequence>
<evidence type="ECO:0000313" key="2">
    <source>
        <dbReference type="Proteomes" id="UP000007799"/>
    </source>
</evidence>
<accession>F2UNL2</accession>
<dbReference type="Proteomes" id="UP000007799">
    <property type="component" value="Unassembled WGS sequence"/>
</dbReference>